<evidence type="ECO:0000256" key="1">
    <source>
        <dbReference type="ARBA" id="ARBA00004401"/>
    </source>
</evidence>
<reference evidence="10" key="1">
    <citation type="journal article" date="2014" name="Int. J. Syst. Evol. Microbiol.">
        <title>Complete genome sequence of Corynebacterium casei LMG S-19264T (=DSM 44701T), isolated from a smear-ripened cheese.</title>
        <authorList>
            <consortium name="US DOE Joint Genome Institute (JGI-PGF)"/>
            <person name="Walter F."/>
            <person name="Albersmeier A."/>
            <person name="Kalinowski J."/>
            <person name="Ruckert C."/>
        </authorList>
    </citation>
    <scope>NUCLEOTIDE SEQUENCE</scope>
    <source>
        <strain evidence="10">KCTC 23310</strain>
    </source>
</reference>
<dbReference type="PANTHER" id="PTHR47529:SF1">
    <property type="entry name" value="PERIPLASMIC CHAPERONE PPID"/>
    <property type="match status" value="1"/>
</dbReference>
<evidence type="ECO:0000256" key="8">
    <source>
        <dbReference type="SAM" id="Phobius"/>
    </source>
</evidence>
<reference evidence="10" key="2">
    <citation type="submission" date="2020-09" db="EMBL/GenBank/DDBJ databases">
        <authorList>
            <person name="Sun Q."/>
            <person name="Kim S."/>
        </authorList>
    </citation>
    <scope>NUCLEOTIDE SEQUENCE</scope>
    <source>
        <strain evidence="10">KCTC 23310</strain>
    </source>
</reference>
<dbReference type="SUPFAM" id="SSF109998">
    <property type="entry name" value="Triger factor/SurA peptide-binding domain-like"/>
    <property type="match status" value="1"/>
</dbReference>
<dbReference type="RefSeq" id="WP_189412121.1">
    <property type="nucleotide sequence ID" value="NZ_BMYJ01000008.1"/>
</dbReference>
<feature type="domain" description="PpiC" evidence="9">
    <location>
        <begin position="253"/>
        <end position="371"/>
    </location>
</feature>
<dbReference type="EMBL" id="BMYJ01000008">
    <property type="protein sequence ID" value="GHC60884.1"/>
    <property type="molecule type" value="Genomic_DNA"/>
</dbReference>
<dbReference type="Gene3D" id="1.10.4030.10">
    <property type="entry name" value="Porin chaperone SurA, peptide-binding domain"/>
    <property type="match status" value="1"/>
</dbReference>
<evidence type="ECO:0000256" key="3">
    <source>
        <dbReference type="ARBA" id="ARBA00022692"/>
    </source>
</evidence>
<proteinExistence type="inferred from homology"/>
<evidence type="ECO:0000313" key="11">
    <source>
        <dbReference type="Proteomes" id="UP000638981"/>
    </source>
</evidence>
<keyword evidence="5 8" id="KW-0472">Membrane</keyword>
<protein>
    <submittedName>
        <fullName evidence="10">Peptidyl-prolyl cis-trans isomerase</fullName>
    </submittedName>
</protein>
<dbReference type="AlphaFoldDB" id="A0A918WML4"/>
<keyword evidence="11" id="KW-1185">Reference proteome</keyword>
<dbReference type="Pfam" id="PF13624">
    <property type="entry name" value="SurA_N_3"/>
    <property type="match status" value="1"/>
</dbReference>
<dbReference type="SUPFAM" id="SSF54534">
    <property type="entry name" value="FKBP-like"/>
    <property type="match status" value="1"/>
</dbReference>
<evidence type="ECO:0000259" key="9">
    <source>
        <dbReference type="Pfam" id="PF13145"/>
    </source>
</evidence>
<dbReference type="Proteomes" id="UP000638981">
    <property type="component" value="Unassembled WGS sequence"/>
</dbReference>
<keyword evidence="4 8" id="KW-1133">Transmembrane helix</keyword>
<dbReference type="InterPro" id="IPR000297">
    <property type="entry name" value="PPIase_PpiC"/>
</dbReference>
<sequence>MAKTTEPQTDKRKRKASDVVIWVLMAMLVVGLGGFGITDFGGRISKIGDVGDRPIGTDDYANALQAEIRQVSSQFGQNLTMEQAQMFGIPQSVIQRLVVGAALDGEAGRLGLSAGDQAVAKEVALRPEFQGLNGAFDPAIYRQVLEQNRMNARDYEGQVRADLARTMLQGAVIGGVVAPKTMAEKLFTYRGEKRGLTLLRLAEADLTVPLAEPTEDELKAHYDANIAKFTKPEAKRITYAALLPEALAEGMAVDEASVKALYDDRIADYVQPERRLVERLVFPDQAAADAAKAKLDGGAKFEDLVTERGLTLDDIDLGDVSKADLGAAGDAIFALTENGQVAGPLMSDLGPALFRMNAILDAQEVSFDEAKADLTIEFQRDAARREIGARVEEIDDLLAGGATLEELAEEQKMELATIDFSTASDEAIAAYPAFRQAAGAVAEGDFPEAILLDDGGLVSLRLDEMVPAAPIPFDEAKEAVTESWRAEALAKALAARAAEMKTAVEGGTDMGSLGILSVTPEITRDGFVEGVPSDFMVTVFGMAEGELKVVEGAGFTGLVRLDKIIAADPASDQAKADLAALEAQLAQSLQNDLFGLYGAGLAQGAGIRLDDAAIAAVNANFP</sequence>
<evidence type="ECO:0000313" key="10">
    <source>
        <dbReference type="EMBL" id="GHC60884.1"/>
    </source>
</evidence>
<comment type="similarity">
    <text evidence="7">Belongs to the PpiD chaperone family.</text>
</comment>
<comment type="subcellular location">
    <subcellularLocation>
        <location evidence="1">Cell membrane</location>
        <topology evidence="1">Single-pass type II membrane protein</topology>
    </subcellularLocation>
</comment>
<evidence type="ECO:0000256" key="7">
    <source>
        <dbReference type="ARBA" id="ARBA00038408"/>
    </source>
</evidence>
<organism evidence="10 11">
    <name type="scientific">Neogemmobacter tilapiae</name>
    <dbReference type="NCBI Taxonomy" id="875041"/>
    <lineage>
        <taxon>Bacteria</taxon>
        <taxon>Pseudomonadati</taxon>
        <taxon>Pseudomonadota</taxon>
        <taxon>Alphaproteobacteria</taxon>
        <taxon>Rhodobacterales</taxon>
        <taxon>Paracoccaceae</taxon>
        <taxon>Neogemmobacter</taxon>
    </lineage>
</organism>
<dbReference type="GO" id="GO:0005886">
    <property type="term" value="C:plasma membrane"/>
    <property type="evidence" value="ECO:0007669"/>
    <property type="project" value="UniProtKB-SubCell"/>
</dbReference>
<dbReference type="Pfam" id="PF13145">
    <property type="entry name" value="Rotamase_2"/>
    <property type="match status" value="1"/>
</dbReference>
<keyword evidence="6" id="KW-0143">Chaperone</keyword>
<keyword evidence="3 8" id="KW-0812">Transmembrane</keyword>
<name>A0A918WML4_9RHOB</name>
<dbReference type="GO" id="GO:0003755">
    <property type="term" value="F:peptidyl-prolyl cis-trans isomerase activity"/>
    <property type="evidence" value="ECO:0007669"/>
    <property type="project" value="InterPro"/>
</dbReference>
<evidence type="ECO:0000256" key="6">
    <source>
        <dbReference type="ARBA" id="ARBA00023186"/>
    </source>
</evidence>
<evidence type="ECO:0000256" key="2">
    <source>
        <dbReference type="ARBA" id="ARBA00022475"/>
    </source>
</evidence>
<comment type="caution">
    <text evidence="10">The sequence shown here is derived from an EMBL/GenBank/DDBJ whole genome shotgun (WGS) entry which is preliminary data.</text>
</comment>
<evidence type="ECO:0000256" key="4">
    <source>
        <dbReference type="ARBA" id="ARBA00022989"/>
    </source>
</evidence>
<gene>
    <name evidence="10" type="primary">ybaU</name>
    <name evidence="10" type="ORF">GCM10007315_26010</name>
</gene>
<evidence type="ECO:0000256" key="5">
    <source>
        <dbReference type="ARBA" id="ARBA00023136"/>
    </source>
</evidence>
<accession>A0A918WML4</accession>
<feature type="transmembrane region" description="Helical" evidence="8">
    <location>
        <begin position="20"/>
        <end position="37"/>
    </location>
</feature>
<dbReference type="InterPro" id="IPR027304">
    <property type="entry name" value="Trigger_fact/SurA_dom_sf"/>
</dbReference>
<dbReference type="PANTHER" id="PTHR47529">
    <property type="entry name" value="PEPTIDYL-PROLYL CIS-TRANS ISOMERASE D"/>
    <property type="match status" value="1"/>
</dbReference>
<dbReference type="InterPro" id="IPR052029">
    <property type="entry name" value="PpiD_chaperone"/>
</dbReference>
<keyword evidence="10" id="KW-0413">Isomerase</keyword>
<keyword evidence="2" id="KW-1003">Cell membrane</keyword>